<dbReference type="GO" id="GO:0000214">
    <property type="term" value="C:tRNA-intron endonuclease complex"/>
    <property type="evidence" value="ECO:0007669"/>
    <property type="project" value="TreeGrafter"/>
</dbReference>
<evidence type="ECO:0000256" key="2">
    <source>
        <dbReference type="ARBA" id="ARBA00022694"/>
    </source>
</evidence>
<organism evidence="4 5">
    <name type="scientific">Debaryomyces fabryi</name>
    <dbReference type="NCBI Taxonomy" id="58627"/>
    <lineage>
        <taxon>Eukaryota</taxon>
        <taxon>Fungi</taxon>
        <taxon>Dikarya</taxon>
        <taxon>Ascomycota</taxon>
        <taxon>Saccharomycotina</taxon>
        <taxon>Pichiomycetes</taxon>
        <taxon>Debaryomycetaceae</taxon>
        <taxon>Debaryomyces</taxon>
    </lineage>
</organism>
<dbReference type="PANTHER" id="PTHR21027:SF1">
    <property type="entry name" value="TRNA-SPLICING ENDONUCLEASE SUBUNIT SEN54"/>
    <property type="match status" value="1"/>
</dbReference>
<gene>
    <name evidence="4" type="ORF">AC631_01072</name>
</gene>
<name>A0A0V1Q3Y9_9ASCO</name>
<dbReference type="AlphaFoldDB" id="A0A0V1Q3Y9"/>
<comment type="caution">
    <text evidence="4">The sequence shown here is derived from an EMBL/GenBank/DDBJ whole genome shotgun (WGS) entry which is preliminary data.</text>
</comment>
<dbReference type="GO" id="GO:0000379">
    <property type="term" value="P:tRNA-type intron splice site recognition and cleavage"/>
    <property type="evidence" value="ECO:0007669"/>
    <property type="project" value="TreeGrafter"/>
</dbReference>
<reference evidence="4 5" key="1">
    <citation type="submission" date="2015-11" db="EMBL/GenBank/DDBJ databases">
        <title>The genome of Debaryomyces fabryi.</title>
        <authorList>
            <person name="Tafer H."/>
            <person name="Lopandic K."/>
        </authorList>
    </citation>
    <scope>NUCLEOTIDE SEQUENCE [LARGE SCALE GENOMIC DNA]</scope>
    <source>
        <strain evidence="4 5">CBS 789</strain>
    </source>
</reference>
<dbReference type="PANTHER" id="PTHR21027">
    <property type="entry name" value="TRNA-SPLICING ENDONUCLEASE SUBUNIT SEN54"/>
    <property type="match status" value="1"/>
</dbReference>
<sequence length="468" mass="54269">MSIEELDEAQITRDDNDYDIEDDIQDWKALNKLTKNSEVIPKRGEKDFEPDGTSVQSSLLDDSRNAMYQALSYPRGHHLKQRLISVWISKEKRALVPHAKGGFFKDIGKAANFGKKIQGLWLEPLETVYLVERGSMAIYLGNEEFELFLNDPNEMHFDYDAKLVSLSLGHIYTLAFDGDSKLMDSYIVYAYLKRHGYLIQSFRRLDDEDQYSRYKQMQIHTTFQSLILRSATSVLRYISSHPLFTILHGQLQKLGIFAFSSFHDLHFRTKHYFNYTSVFLTLKLIPSYSSLDSLKTVPEKTNYSIDFNVWKPTPNFSKKNPAKPDFHICVVNTDKTTFPELKDIQGLFNQINYKFPSEDTPEMVIKSTKKPKKPQAPTKREIKLQRQKERQLKLDPKIQARNAYFKLRDNKLKYGASGRCIILALVQSGVVNFMNVGEGDFALENFGTEDLNEIIPSRHHGIIWNEKY</sequence>
<feature type="domain" description="tRNA-splicing endonuclease subunit Sen54 N-terminal" evidence="3">
    <location>
        <begin position="68"/>
        <end position="139"/>
    </location>
</feature>
<dbReference type="EMBL" id="LMYN01000013">
    <property type="protein sequence ID" value="KSA03175.1"/>
    <property type="molecule type" value="Genomic_DNA"/>
</dbReference>
<dbReference type="RefSeq" id="XP_015469277.1">
    <property type="nucleotide sequence ID" value="XM_015609902.1"/>
</dbReference>
<evidence type="ECO:0000313" key="5">
    <source>
        <dbReference type="Proteomes" id="UP000054251"/>
    </source>
</evidence>
<dbReference type="Proteomes" id="UP000054251">
    <property type="component" value="Unassembled WGS sequence"/>
</dbReference>
<proteinExistence type="inferred from homology"/>
<dbReference type="InterPro" id="IPR024337">
    <property type="entry name" value="tRNA_splic_suSen54"/>
</dbReference>
<protein>
    <recommendedName>
        <fullName evidence="3">tRNA-splicing endonuclease subunit Sen54 N-terminal domain-containing protein</fullName>
    </recommendedName>
</protein>
<evidence type="ECO:0000259" key="3">
    <source>
        <dbReference type="Pfam" id="PF12928"/>
    </source>
</evidence>
<accession>A0A0V1Q3Y9</accession>
<keyword evidence="5" id="KW-1185">Reference proteome</keyword>
<evidence type="ECO:0000313" key="4">
    <source>
        <dbReference type="EMBL" id="KSA03175.1"/>
    </source>
</evidence>
<keyword evidence="2" id="KW-0819">tRNA processing</keyword>
<evidence type="ECO:0000256" key="1">
    <source>
        <dbReference type="ARBA" id="ARBA00005736"/>
    </source>
</evidence>
<comment type="similarity">
    <text evidence="1">Belongs to the SEN54 family.</text>
</comment>
<dbReference type="OrthoDB" id="408683at2759"/>
<dbReference type="GeneID" id="26838081"/>
<dbReference type="InterPro" id="IPR024336">
    <property type="entry name" value="tRNA_splic_suSen54_N"/>
</dbReference>
<dbReference type="Pfam" id="PF12928">
    <property type="entry name" value="tRNA_int_end_N2"/>
    <property type="match status" value="1"/>
</dbReference>